<dbReference type="STRING" id="663321.REG_1871"/>
<dbReference type="AlphaFoldDB" id="E0WUW5"/>
<proteinExistence type="predicted"/>
<dbReference type="Proteomes" id="UP000005726">
    <property type="component" value="Unassembled WGS sequence"/>
</dbReference>
<accession>E0WUW5</accession>
<dbReference type="EMBL" id="GL379711">
    <property type="protein sequence ID" value="EFL91204.1"/>
    <property type="molecule type" value="Genomic_DNA"/>
</dbReference>
<name>E0WUW5_9ENTR</name>
<keyword evidence="2" id="KW-1185">Reference proteome</keyword>
<reference evidence="1" key="1">
    <citation type="journal article" date="2009" name="Environ. Microbiol.">
        <title>Dynamics of genome evolution in facultative symbionts of aphids.</title>
        <authorList>
            <person name="Degnan P.H."/>
            <person name="Leonardo T.E."/>
            <person name="Cass B.N."/>
            <person name="Hurwitz B."/>
            <person name="Stern D."/>
            <person name="Gibbs R.A."/>
            <person name="Richards S."/>
            <person name="Moran N.A."/>
        </authorList>
    </citation>
    <scope>NUCLEOTIDE SEQUENCE [LARGE SCALE GENOMIC DNA]</scope>
    <source>
        <strain evidence="1">LSR1</strain>
    </source>
</reference>
<dbReference type="HOGENOM" id="CLU_1313550_0_0_6"/>
<organism evidence="1 2">
    <name type="scientific">Candidatus Regiella insecticola LSR1</name>
    <dbReference type="NCBI Taxonomy" id="663321"/>
    <lineage>
        <taxon>Bacteria</taxon>
        <taxon>Pseudomonadati</taxon>
        <taxon>Pseudomonadota</taxon>
        <taxon>Gammaproteobacteria</taxon>
        <taxon>Enterobacterales</taxon>
        <taxon>Enterobacteriaceae</taxon>
        <taxon>aphid secondary symbionts</taxon>
        <taxon>Candidatus Regiella</taxon>
    </lineage>
</organism>
<sequence>MHVASAAGVAVGTINSLDYLNAIIAKIAAGFGATAGALFLGQPEGSSKVGRYAAHGAVVGEKIGALRFCAADFTPSNAIAATVVTVCPQITDYFLEKVGLQRFQKTEISQAINFALSNNTTLFLTLGATGFCSMAVFSTISSCSSAIYTAMDKNTAGKLTAHVDYLVSDGLNDATFMAIDTLRLKEKWEKAGTLGGYFKSALRIAGLGR</sequence>
<evidence type="ECO:0000313" key="2">
    <source>
        <dbReference type="Proteomes" id="UP000005726"/>
    </source>
</evidence>
<protein>
    <submittedName>
        <fullName evidence="1">Uncharacterized protein</fullName>
    </submittedName>
</protein>
<gene>
    <name evidence="1" type="ORF">REG_1871</name>
</gene>
<evidence type="ECO:0000313" key="1">
    <source>
        <dbReference type="EMBL" id="EFL91204.1"/>
    </source>
</evidence>